<dbReference type="InterPro" id="IPR036388">
    <property type="entry name" value="WH-like_DNA-bd_sf"/>
</dbReference>
<evidence type="ECO:0000256" key="3">
    <source>
        <dbReference type="ARBA" id="ARBA00023125"/>
    </source>
</evidence>
<organism evidence="6 7">
    <name type="scientific">Paenibacillus spiritus</name>
    <dbReference type="NCBI Taxonomy" id="2496557"/>
    <lineage>
        <taxon>Bacteria</taxon>
        <taxon>Bacillati</taxon>
        <taxon>Bacillota</taxon>
        <taxon>Bacilli</taxon>
        <taxon>Bacillales</taxon>
        <taxon>Paenibacillaceae</taxon>
        <taxon>Paenibacillus</taxon>
    </lineage>
</organism>
<keyword evidence="4" id="KW-0804">Transcription</keyword>
<comment type="caution">
    <text evidence="6">The sequence shown here is derived from an EMBL/GenBank/DDBJ whole genome shotgun (WGS) entry which is preliminary data.</text>
</comment>
<evidence type="ECO:0000256" key="4">
    <source>
        <dbReference type="ARBA" id="ARBA00023163"/>
    </source>
</evidence>
<keyword evidence="2" id="KW-0805">Transcription regulation</keyword>
<evidence type="ECO:0000256" key="1">
    <source>
        <dbReference type="ARBA" id="ARBA00009437"/>
    </source>
</evidence>
<reference evidence="6 7" key="1">
    <citation type="submission" date="2019-09" db="EMBL/GenBank/DDBJ databases">
        <title>Bacillus ochoae sp. nov., Paenibacillus whitsoniae sp. nov., Paenibacillus spiritus sp. nov. Isolated from the Mars Exploration Rover during spacecraft assembly.</title>
        <authorList>
            <person name="Seuylemezian A."/>
            <person name="Vaishampayan P."/>
        </authorList>
    </citation>
    <scope>NUCLEOTIDE SEQUENCE [LARGE SCALE GENOMIC DNA]</scope>
    <source>
        <strain evidence="6 7">MER_111</strain>
    </source>
</reference>
<dbReference type="AlphaFoldDB" id="A0A5J5GEX4"/>
<evidence type="ECO:0000313" key="7">
    <source>
        <dbReference type="Proteomes" id="UP000367750"/>
    </source>
</evidence>
<dbReference type="InterPro" id="IPR000847">
    <property type="entry name" value="LysR_HTH_N"/>
</dbReference>
<dbReference type="Proteomes" id="UP000367750">
    <property type="component" value="Unassembled WGS sequence"/>
</dbReference>
<keyword evidence="7" id="KW-1185">Reference proteome</keyword>
<comment type="similarity">
    <text evidence="1">Belongs to the LysR transcriptional regulatory family.</text>
</comment>
<dbReference type="Pfam" id="PF03466">
    <property type="entry name" value="LysR_substrate"/>
    <property type="match status" value="1"/>
</dbReference>
<dbReference type="Gene3D" id="3.40.190.290">
    <property type="match status" value="1"/>
</dbReference>
<dbReference type="CDD" id="cd05466">
    <property type="entry name" value="PBP2_LTTR_substrate"/>
    <property type="match status" value="1"/>
</dbReference>
<dbReference type="SUPFAM" id="SSF53850">
    <property type="entry name" value="Periplasmic binding protein-like II"/>
    <property type="match status" value="1"/>
</dbReference>
<dbReference type="PRINTS" id="PR00039">
    <property type="entry name" value="HTHLYSR"/>
</dbReference>
<protein>
    <submittedName>
        <fullName evidence="6">LysR family transcriptional regulator</fullName>
    </submittedName>
</protein>
<gene>
    <name evidence="6" type="ORF">F4V43_06440</name>
</gene>
<dbReference type="GO" id="GO:0000976">
    <property type="term" value="F:transcription cis-regulatory region binding"/>
    <property type="evidence" value="ECO:0007669"/>
    <property type="project" value="TreeGrafter"/>
</dbReference>
<proteinExistence type="inferred from homology"/>
<name>A0A5J5GEX4_9BACL</name>
<evidence type="ECO:0000259" key="5">
    <source>
        <dbReference type="PROSITE" id="PS50931"/>
    </source>
</evidence>
<evidence type="ECO:0000313" key="6">
    <source>
        <dbReference type="EMBL" id="KAA9006577.1"/>
    </source>
</evidence>
<keyword evidence="3" id="KW-0238">DNA-binding</keyword>
<dbReference type="Gene3D" id="1.10.10.10">
    <property type="entry name" value="Winged helix-like DNA-binding domain superfamily/Winged helix DNA-binding domain"/>
    <property type="match status" value="1"/>
</dbReference>
<accession>A0A5J5GEX4</accession>
<dbReference type="PANTHER" id="PTHR30126">
    <property type="entry name" value="HTH-TYPE TRANSCRIPTIONAL REGULATOR"/>
    <property type="match status" value="1"/>
</dbReference>
<evidence type="ECO:0000256" key="2">
    <source>
        <dbReference type="ARBA" id="ARBA00023015"/>
    </source>
</evidence>
<sequence>MESRHLFTFLVVVETGSFTRAAAKLGYAQSSITAQIQSLEQELGQPLFDRIGKRILLTDAGSRLLPFAQEIAKMHSLAEDAVRSQSRIGGSLKIGAPESLAVYRLPDVIRDFRSRYPGVELVLKPGPCGHLLDLARTGELDLALILQPVTEDRDLEIATLIQEDMALVAPPGHPLGKKDKVEPAHLIEETLLHTESGCSYRLLFEQYLNRHGVFPDPQMEFWSIEAIKQCAMAGLGLAFLPMVAVRSELEDGRLLALDWDDTDQRVATQVACHRKKWRSPALGEFLRTLHDHAGRWRSEALALASGRGEEAGWK</sequence>
<dbReference type="InterPro" id="IPR036390">
    <property type="entry name" value="WH_DNA-bd_sf"/>
</dbReference>
<dbReference type="PROSITE" id="PS50931">
    <property type="entry name" value="HTH_LYSR"/>
    <property type="match status" value="1"/>
</dbReference>
<dbReference type="SUPFAM" id="SSF46785">
    <property type="entry name" value="Winged helix' DNA-binding domain"/>
    <property type="match status" value="1"/>
</dbReference>
<dbReference type="FunFam" id="1.10.10.10:FF:000001">
    <property type="entry name" value="LysR family transcriptional regulator"/>
    <property type="match status" value="1"/>
</dbReference>
<dbReference type="Pfam" id="PF00126">
    <property type="entry name" value="HTH_1"/>
    <property type="match status" value="1"/>
</dbReference>
<dbReference type="GO" id="GO:0003700">
    <property type="term" value="F:DNA-binding transcription factor activity"/>
    <property type="evidence" value="ECO:0007669"/>
    <property type="project" value="InterPro"/>
</dbReference>
<dbReference type="EMBL" id="VYKK01000005">
    <property type="protein sequence ID" value="KAA9006577.1"/>
    <property type="molecule type" value="Genomic_DNA"/>
</dbReference>
<feature type="domain" description="HTH lysR-type" evidence="5">
    <location>
        <begin position="1"/>
        <end position="58"/>
    </location>
</feature>
<dbReference type="RefSeq" id="WP_150457407.1">
    <property type="nucleotide sequence ID" value="NZ_VYKK01000005.1"/>
</dbReference>
<dbReference type="InterPro" id="IPR005119">
    <property type="entry name" value="LysR_subst-bd"/>
</dbReference>
<dbReference type="PANTHER" id="PTHR30126:SF100">
    <property type="entry name" value="LYSR-FAMILY TRANSCRIPTIONAL REGULATOR"/>
    <property type="match status" value="1"/>
</dbReference>
<dbReference type="OrthoDB" id="9803735at2"/>